<dbReference type="CDD" id="cd15831">
    <property type="entry name" value="BTAD"/>
    <property type="match status" value="1"/>
</dbReference>
<keyword evidence="2" id="KW-0805">Transcription regulation</keyword>
<protein>
    <submittedName>
        <fullName evidence="5">AfsR/SARP family transcriptional regulator</fullName>
    </submittedName>
</protein>
<dbReference type="InterPro" id="IPR036388">
    <property type="entry name" value="WH-like_DNA-bd_sf"/>
</dbReference>
<dbReference type="Proteomes" id="UP001058236">
    <property type="component" value="Chromosome"/>
</dbReference>
<gene>
    <name evidence="5" type="ORF">NLU04_12200</name>
</gene>
<feature type="domain" description="Bacterial transcriptional activator" evidence="4">
    <location>
        <begin position="66"/>
        <end position="211"/>
    </location>
</feature>
<keyword evidence="3" id="KW-0804">Transcription</keyword>
<dbReference type="InterPro" id="IPR011990">
    <property type="entry name" value="TPR-like_helical_dom_sf"/>
</dbReference>
<evidence type="ECO:0000259" key="4">
    <source>
        <dbReference type="SMART" id="SM01043"/>
    </source>
</evidence>
<keyword evidence="1" id="KW-0902">Two-component regulatory system</keyword>
<dbReference type="Pfam" id="PF03704">
    <property type="entry name" value="BTAD"/>
    <property type="match status" value="1"/>
</dbReference>
<dbReference type="InterPro" id="IPR005158">
    <property type="entry name" value="BTAD"/>
</dbReference>
<accession>A0ABY5F635</accession>
<reference evidence="5" key="1">
    <citation type="submission" date="2022-07" db="EMBL/GenBank/DDBJ databases">
        <title>Genomic of Streptomyces cavourensis F2.</title>
        <authorList>
            <person name="Hu S."/>
            <person name="Liang W."/>
        </authorList>
    </citation>
    <scope>NUCLEOTIDE SEQUENCE</scope>
    <source>
        <strain evidence="5">F2</strain>
    </source>
</reference>
<organism evidence="5 6">
    <name type="scientific">Streptomyces cavourensis</name>
    <dbReference type="NCBI Taxonomy" id="67258"/>
    <lineage>
        <taxon>Bacteria</taxon>
        <taxon>Bacillati</taxon>
        <taxon>Actinomycetota</taxon>
        <taxon>Actinomycetes</taxon>
        <taxon>Kitasatosporales</taxon>
        <taxon>Streptomycetaceae</taxon>
        <taxon>Streptomyces</taxon>
    </lineage>
</organism>
<dbReference type="Gene3D" id="1.25.40.10">
    <property type="entry name" value="Tetratricopeptide repeat domain"/>
    <property type="match status" value="1"/>
</dbReference>
<dbReference type="EMBL" id="CP101397">
    <property type="protein sequence ID" value="UTR79172.1"/>
    <property type="molecule type" value="Genomic_DNA"/>
</dbReference>
<dbReference type="SUPFAM" id="SSF48452">
    <property type="entry name" value="TPR-like"/>
    <property type="match status" value="1"/>
</dbReference>
<evidence type="ECO:0000313" key="6">
    <source>
        <dbReference type="Proteomes" id="UP001058236"/>
    </source>
</evidence>
<name>A0ABY5F635_9ACTN</name>
<dbReference type="SMART" id="SM01043">
    <property type="entry name" value="BTAD"/>
    <property type="match status" value="1"/>
</dbReference>
<evidence type="ECO:0000256" key="2">
    <source>
        <dbReference type="ARBA" id="ARBA00023015"/>
    </source>
</evidence>
<dbReference type="PANTHER" id="PTHR35807:SF1">
    <property type="entry name" value="TRANSCRIPTIONAL REGULATOR REDD"/>
    <property type="match status" value="1"/>
</dbReference>
<evidence type="ECO:0000313" key="5">
    <source>
        <dbReference type="EMBL" id="UTR79172.1"/>
    </source>
</evidence>
<keyword evidence="6" id="KW-1185">Reference proteome</keyword>
<dbReference type="InterPro" id="IPR051677">
    <property type="entry name" value="AfsR-DnrI-RedD_regulator"/>
</dbReference>
<dbReference type="Gene3D" id="1.10.10.10">
    <property type="entry name" value="Winged helix-like DNA-binding domain superfamily/Winged helix DNA-binding domain"/>
    <property type="match status" value="1"/>
</dbReference>
<dbReference type="RefSeq" id="WP_162888457.1">
    <property type="nucleotide sequence ID" value="NZ_CP024957.1"/>
</dbReference>
<evidence type="ECO:0000256" key="1">
    <source>
        <dbReference type="ARBA" id="ARBA00023012"/>
    </source>
</evidence>
<proteinExistence type="predicted"/>
<sequence length="235" mass="26250">MTLDTCVQELWGGSAPRSAVQSVHTRVFQMRQALAAGTPGRTSEESKRILRTHHRGYLLQVDQGALDLHGLDGYLADFRQAQSRRDDAGISSALRSALGLWRGQTLLDVRHGTCLQSYVTGIEALRMTVLEQRIDAELRLGMHHQLLFELGALVARNPLHENLNAQYMVALYRSGRTADSLEAYHLLHRRLREELGIEPSPRIRRLQMAVLTESAELDVAPSERTDLSPALVAGR</sequence>
<evidence type="ECO:0000256" key="3">
    <source>
        <dbReference type="ARBA" id="ARBA00023163"/>
    </source>
</evidence>
<dbReference type="PANTHER" id="PTHR35807">
    <property type="entry name" value="TRANSCRIPTIONAL REGULATOR REDD-RELATED"/>
    <property type="match status" value="1"/>
</dbReference>